<accession>A0A2X3DD73</accession>
<comment type="subcellular location">
    <subcellularLocation>
        <location evidence="1">Cell membrane</location>
        <topology evidence="1">Multi-pass membrane protein</topology>
    </subcellularLocation>
</comment>
<feature type="transmembrane region" description="Helical" evidence="8">
    <location>
        <begin position="172"/>
        <end position="189"/>
    </location>
</feature>
<keyword evidence="5 8" id="KW-0812">Transmembrane</keyword>
<dbReference type="Gene3D" id="1.10.3470.10">
    <property type="entry name" value="ABC transporter involved in vitamin B12 uptake, BtuC"/>
    <property type="match status" value="1"/>
</dbReference>
<dbReference type="FunFam" id="1.10.3470.10:FF:000001">
    <property type="entry name" value="Vitamin B12 ABC transporter permease BtuC"/>
    <property type="match status" value="1"/>
</dbReference>
<evidence type="ECO:0000256" key="5">
    <source>
        <dbReference type="ARBA" id="ARBA00022692"/>
    </source>
</evidence>
<dbReference type="RefSeq" id="WP_258399774.1">
    <property type="nucleotide sequence ID" value="NZ_UAWL01000006.1"/>
</dbReference>
<dbReference type="GO" id="GO:0005886">
    <property type="term" value="C:plasma membrane"/>
    <property type="evidence" value="ECO:0007669"/>
    <property type="project" value="UniProtKB-SubCell"/>
</dbReference>
<name>A0A2X3DD73_9HELI</name>
<dbReference type="GO" id="GO:0033214">
    <property type="term" value="P:siderophore-iron import into cell"/>
    <property type="evidence" value="ECO:0007669"/>
    <property type="project" value="TreeGrafter"/>
</dbReference>
<feature type="transmembrane region" description="Helical" evidence="8">
    <location>
        <begin position="98"/>
        <end position="118"/>
    </location>
</feature>
<gene>
    <name evidence="9" type="ORF">NCTC13102_00190</name>
</gene>
<keyword evidence="3" id="KW-0813">Transport</keyword>
<feature type="transmembrane region" description="Helical" evidence="8">
    <location>
        <begin position="254"/>
        <end position="272"/>
    </location>
</feature>
<keyword evidence="7 8" id="KW-0472">Membrane</keyword>
<feature type="transmembrane region" description="Helical" evidence="8">
    <location>
        <begin position="215"/>
        <end position="242"/>
    </location>
</feature>
<dbReference type="InterPro" id="IPR037294">
    <property type="entry name" value="ABC_BtuC-like"/>
</dbReference>
<feature type="transmembrane region" description="Helical" evidence="8">
    <location>
        <begin position="72"/>
        <end position="92"/>
    </location>
</feature>
<organism evidence="9 10">
    <name type="scientific">Helicobacter fennelliae</name>
    <dbReference type="NCBI Taxonomy" id="215"/>
    <lineage>
        <taxon>Bacteria</taxon>
        <taxon>Pseudomonadati</taxon>
        <taxon>Campylobacterota</taxon>
        <taxon>Epsilonproteobacteria</taxon>
        <taxon>Campylobacterales</taxon>
        <taxon>Helicobacteraceae</taxon>
        <taxon>Helicobacter</taxon>
    </lineage>
</organism>
<dbReference type="PANTHER" id="PTHR30472:SF70">
    <property type="entry name" value="MOLYBDATE IMPORT SYSTEM PERMEASE PROTEIN MOLB"/>
    <property type="match status" value="1"/>
</dbReference>
<feature type="transmembrane region" description="Helical" evidence="8">
    <location>
        <begin position="284"/>
        <end position="307"/>
    </location>
</feature>
<dbReference type="SUPFAM" id="SSF81345">
    <property type="entry name" value="ABC transporter involved in vitamin B12 uptake, BtuC"/>
    <property type="match status" value="1"/>
</dbReference>
<dbReference type="GO" id="GO:0022857">
    <property type="term" value="F:transmembrane transporter activity"/>
    <property type="evidence" value="ECO:0007669"/>
    <property type="project" value="InterPro"/>
</dbReference>
<dbReference type="InterPro" id="IPR000522">
    <property type="entry name" value="ABC_transptr_permease_BtuC"/>
</dbReference>
<proteinExistence type="inferred from homology"/>
<protein>
    <submittedName>
        <fullName evidence="9">Iron(III) ABC transporter permease</fullName>
    </submittedName>
</protein>
<evidence type="ECO:0000256" key="4">
    <source>
        <dbReference type="ARBA" id="ARBA00022475"/>
    </source>
</evidence>
<evidence type="ECO:0000256" key="7">
    <source>
        <dbReference type="ARBA" id="ARBA00023136"/>
    </source>
</evidence>
<evidence type="ECO:0000313" key="9">
    <source>
        <dbReference type="EMBL" id="SQB97459.1"/>
    </source>
</evidence>
<keyword evidence="6 8" id="KW-1133">Transmembrane helix</keyword>
<dbReference type="PANTHER" id="PTHR30472">
    <property type="entry name" value="FERRIC ENTEROBACTIN TRANSPORT SYSTEM PERMEASE PROTEIN"/>
    <property type="match status" value="1"/>
</dbReference>
<dbReference type="CDD" id="cd06550">
    <property type="entry name" value="TM_ABC_iron-siderophores_like"/>
    <property type="match status" value="1"/>
</dbReference>
<evidence type="ECO:0000256" key="6">
    <source>
        <dbReference type="ARBA" id="ARBA00022989"/>
    </source>
</evidence>
<comment type="similarity">
    <text evidence="2">Belongs to the binding-protein-dependent transport system permease family. FecCD subfamily.</text>
</comment>
<dbReference type="Proteomes" id="UP000250166">
    <property type="component" value="Unassembled WGS sequence"/>
</dbReference>
<evidence type="ECO:0000256" key="2">
    <source>
        <dbReference type="ARBA" id="ARBA00007935"/>
    </source>
</evidence>
<feature type="transmembrane region" description="Helical" evidence="8">
    <location>
        <begin position="5"/>
        <end position="24"/>
    </location>
</feature>
<evidence type="ECO:0000256" key="3">
    <source>
        <dbReference type="ARBA" id="ARBA00022448"/>
    </source>
</evidence>
<keyword evidence="4" id="KW-1003">Cell membrane</keyword>
<feature type="transmembrane region" description="Helical" evidence="8">
    <location>
        <begin position="125"/>
        <end position="144"/>
    </location>
</feature>
<evidence type="ECO:0000313" key="10">
    <source>
        <dbReference type="Proteomes" id="UP000250166"/>
    </source>
</evidence>
<feature type="transmembrane region" description="Helical" evidence="8">
    <location>
        <begin position="44"/>
        <end position="65"/>
    </location>
</feature>
<sequence>MKKGYMIASISALVLLMCVGVFWGNGSLGVGSKDIMLEVRFPRVLLAVLVGASLAGSGAIMQLAFRNVLVDPFLLGISSGAAFGCALSIWLFDSSMLSVLAFIGSFGAIVCVMCIAHICGKSTTALILSGVVLSAFFSALSGYIKFFVEPQKAQAIVIWLLGNLNTAQWSDVWVASIGFVVGFVPLWLMRWKLNVFALSDEQALSFGVSIRRFRLFVLFCISFAIALCVSVSGVIGWIGLVIPHIARAIFGSDMRVLLPGSLVLGAIALLVADSIARNIASFDIPVGIITAILGAPCFLFLLIRLGYVKS</sequence>
<evidence type="ECO:0000256" key="8">
    <source>
        <dbReference type="SAM" id="Phobius"/>
    </source>
</evidence>
<dbReference type="AlphaFoldDB" id="A0A2X3DD73"/>
<evidence type="ECO:0000256" key="1">
    <source>
        <dbReference type="ARBA" id="ARBA00004651"/>
    </source>
</evidence>
<dbReference type="Pfam" id="PF01032">
    <property type="entry name" value="FecCD"/>
    <property type="match status" value="1"/>
</dbReference>
<reference evidence="9 10" key="1">
    <citation type="submission" date="2018-06" db="EMBL/GenBank/DDBJ databases">
        <authorList>
            <consortium name="Pathogen Informatics"/>
            <person name="Doyle S."/>
        </authorList>
    </citation>
    <scope>NUCLEOTIDE SEQUENCE [LARGE SCALE GENOMIC DNA]</scope>
    <source>
        <strain evidence="9 10">NCTC13102</strain>
    </source>
</reference>
<dbReference type="EMBL" id="UAWL01000006">
    <property type="protein sequence ID" value="SQB97459.1"/>
    <property type="molecule type" value="Genomic_DNA"/>
</dbReference>